<dbReference type="SUPFAM" id="SSF56112">
    <property type="entry name" value="Protein kinase-like (PK-like)"/>
    <property type="match status" value="1"/>
</dbReference>
<dbReference type="InterPro" id="IPR008271">
    <property type="entry name" value="Ser/Thr_kinase_AS"/>
</dbReference>
<dbReference type="Gene3D" id="1.10.510.10">
    <property type="entry name" value="Transferase(Phosphotransferase) domain 1"/>
    <property type="match status" value="1"/>
</dbReference>
<feature type="region of interest" description="Disordered" evidence="7">
    <location>
        <begin position="1974"/>
        <end position="2012"/>
    </location>
</feature>
<dbReference type="PANTHER" id="PTHR11042">
    <property type="entry name" value="EUKARYOTIC TRANSLATION INITIATION FACTOR 2-ALPHA KINASE EIF2-ALPHA KINASE -RELATED"/>
    <property type="match status" value="1"/>
</dbReference>
<keyword evidence="1 9" id="KW-0808">Transferase</keyword>
<feature type="compositionally biased region" description="Acidic residues" evidence="7">
    <location>
        <begin position="380"/>
        <end position="389"/>
    </location>
</feature>
<feature type="region of interest" description="Disordered" evidence="7">
    <location>
        <begin position="1346"/>
        <end position="1438"/>
    </location>
</feature>
<feature type="compositionally biased region" description="Polar residues" evidence="7">
    <location>
        <begin position="1052"/>
        <end position="1064"/>
    </location>
</feature>
<dbReference type="InterPro" id="IPR050339">
    <property type="entry name" value="CC_SR_Kinase"/>
</dbReference>
<evidence type="ECO:0000256" key="1">
    <source>
        <dbReference type="ARBA" id="ARBA00022679"/>
    </source>
</evidence>
<evidence type="ECO:0000256" key="7">
    <source>
        <dbReference type="SAM" id="MobiDB-lite"/>
    </source>
</evidence>
<keyword evidence="3 9" id="KW-0418">Kinase</keyword>
<feature type="compositionally biased region" description="Polar residues" evidence="7">
    <location>
        <begin position="932"/>
        <end position="969"/>
    </location>
</feature>
<proteinExistence type="inferred from homology"/>
<dbReference type="PROSITE" id="PS00108">
    <property type="entry name" value="PROTEIN_KINASE_ST"/>
    <property type="match status" value="1"/>
</dbReference>
<evidence type="ECO:0000256" key="6">
    <source>
        <dbReference type="PROSITE-ProRule" id="PRU10141"/>
    </source>
</evidence>
<feature type="compositionally biased region" description="Basic and acidic residues" evidence="7">
    <location>
        <begin position="734"/>
        <end position="745"/>
    </location>
</feature>
<feature type="region of interest" description="Disordered" evidence="7">
    <location>
        <begin position="1450"/>
        <end position="1487"/>
    </location>
</feature>
<evidence type="ECO:0000256" key="5">
    <source>
        <dbReference type="ARBA" id="ARBA00037982"/>
    </source>
</evidence>
<feature type="domain" description="Protein kinase" evidence="8">
    <location>
        <begin position="23"/>
        <end position="267"/>
    </location>
</feature>
<feature type="compositionally biased region" description="Basic and acidic residues" evidence="7">
    <location>
        <begin position="330"/>
        <end position="343"/>
    </location>
</feature>
<keyword evidence="10" id="KW-1185">Reference proteome</keyword>
<comment type="caution">
    <text evidence="9">The sequence shown here is derived from an EMBL/GenBank/DDBJ whole genome shotgun (WGS) entry which is preliminary data.</text>
</comment>
<feature type="compositionally biased region" description="Polar residues" evidence="7">
    <location>
        <begin position="1207"/>
        <end position="1240"/>
    </location>
</feature>
<dbReference type="PANTHER" id="PTHR11042:SF190">
    <property type="entry name" value="MITOSIS INHIBITOR PROTEIN KINASE MIK1"/>
    <property type="match status" value="1"/>
</dbReference>
<feature type="compositionally biased region" description="Polar residues" evidence="7">
    <location>
        <begin position="1103"/>
        <end position="1113"/>
    </location>
</feature>
<dbReference type="EC" id="2.7.11.1" evidence="9"/>
<name>A0ABQ9XXQ3_9EUKA</name>
<feature type="region of interest" description="Disordered" evidence="7">
    <location>
        <begin position="379"/>
        <end position="420"/>
    </location>
</feature>
<feature type="compositionally biased region" description="Polar residues" evidence="7">
    <location>
        <begin position="1426"/>
        <end position="1438"/>
    </location>
</feature>
<evidence type="ECO:0000256" key="3">
    <source>
        <dbReference type="ARBA" id="ARBA00022777"/>
    </source>
</evidence>
<accession>A0ABQ9XXQ3</accession>
<comment type="similarity">
    <text evidence="5">Belongs to the protein kinase superfamily. Ser/Thr protein kinase family. GCN2 subfamily.</text>
</comment>
<dbReference type="InterPro" id="IPR017441">
    <property type="entry name" value="Protein_kinase_ATP_BS"/>
</dbReference>
<feature type="region of interest" description="Disordered" evidence="7">
    <location>
        <begin position="1601"/>
        <end position="1623"/>
    </location>
</feature>
<dbReference type="InterPro" id="IPR000719">
    <property type="entry name" value="Prot_kinase_dom"/>
</dbReference>
<feature type="compositionally biased region" description="Polar residues" evidence="7">
    <location>
        <begin position="1379"/>
        <end position="1388"/>
    </location>
</feature>
<organism evidence="9 10">
    <name type="scientific">Blattamonas nauphoetae</name>
    <dbReference type="NCBI Taxonomy" id="2049346"/>
    <lineage>
        <taxon>Eukaryota</taxon>
        <taxon>Metamonada</taxon>
        <taxon>Preaxostyla</taxon>
        <taxon>Oxymonadida</taxon>
        <taxon>Blattamonas</taxon>
    </lineage>
</organism>
<feature type="region of interest" description="Disordered" evidence="7">
    <location>
        <begin position="1814"/>
        <end position="1854"/>
    </location>
</feature>
<evidence type="ECO:0000313" key="9">
    <source>
        <dbReference type="EMBL" id="KAK2956242.1"/>
    </source>
</evidence>
<feature type="compositionally biased region" description="Basic and acidic residues" evidence="7">
    <location>
        <begin position="1986"/>
        <end position="1999"/>
    </location>
</feature>
<dbReference type="SMART" id="SM00220">
    <property type="entry name" value="S_TKc"/>
    <property type="match status" value="1"/>
</dbReference>
<dbReference type="InterPro" id="IPR011009">
    <property type="entry name" value="Kinase-like_dom_sf"/>
</dbReference>
<feature type="compositionally biased region" description="Polar residues" evidence="7">
    <location>
        <begin position="1466"/>
        <end position="1487"/>
    </location>
</feature>
<evidence type="ECO:0000313" key="10">
    <source>
        <dbReference type="Proteomes" id="UP001281761"/>
    </source>
</evidence>
<feature type="compositionally biased region" description="Basic residues" evidence="7">
    <location>
        <begin position="1290"/>
        <end position="1301"/>
    </location>
</feature>
<feature type="compositionally biased region" description="Low complexity" evidence="7">
    <location>
        <begin position="1604"/>
        <end position="1616"/>
    </location>
</feature>
<feature type="region of interest" description="Disordered" evidence="7">
    <location>
        <begin position="1171"/>
        <end position="1312"/>
    </location>
</feature>
<feature type="region of interest" description="Disordered" evidence="7">
    <location>
        <begin position="713"/>
        <end position="745"/>
    </location>
</feature>
<keyword evidence="4 6" id="KW-0067">ATP-binding</keyword>
<protein>
    <submittedName>
        <fullName evidence="9">Membrane-associated tyrosine- and threonine-specific cdc2-inhibitory kinase</fullName>
        <ecNumber evidence="9">2.7.11.1</ecNumber>
    </submittedName>
</protein>
<feature type="compositionally biased region" description="Polar residues" evidence="7">
    <location>
        <begin position="905"/>
        <end position="923"/>
    </location>
</feature>
<feature type="compositionally biased region" description="Polar residues" evidence="7">
    <location>
        <begin position="1171"/>
        <end position="1198"/>
    </location>
</feature>
<evidence type="ECO:0000259" key="8">
    <source>
        <dbReference type="PROSITE" id="PS50011"/>
    </source>
</evidence>
<feature type="compositionally biased region" description="Polar residues" evidence="7">
    <location>
        <begin position="826"/>
        <end position="835"/>
    </location>
</feature>
<dbReference type="Gene3D" id="3.30.200.20">
    <property type="entry name" value="Phosphorylase Kinase, domain 1"/>
    <property type="match status" value="1"/>
</dbReference>
<keyword evidence="2 6" id="KW-0547">Nucleotide-binding</keyword>
<sequence length="2183" mass="242024">MQPGVIVNRGRISEFASTIGEPYQVLSFIGSGSFGDVYKVYDQDTGLFYAAKWSKKRHRGTSDRKATLLELFTFAYIYPHPHIVGFHKAWEQDGYMITLTELCECGDLEGFISERSLLKENEIWKILTDLTLATKQLHEQEVIHLDIKPDNIFLTENGDYRLGDFGLSHITDWTSASSEGDSRYLAPEVLSRSATTKADIFSIGATIFEASERVEMPTQGPLWHRLREDPPPLENRSQELTDLTHAMLRHDASQRPTADEILQHPRIREELHRRNWPVQTQVSLMLRRLCHITSLFWKGYYDLIKLPPDDEFDMNRSPFDFFPTNTFFDDDPHRPTQQKEKTPHPFRLTSFCIPPNPHIFESRTTQIDEMLAILETHEENLDEEDDDATDASLTERVDSDADEDTATATETSPQIPTPATERITAELETLTLNTQNSPAPFPSVDPPSSPFHNYNIHPANHIPTPPSSSHRPVNIITNLPTLHRTSSSLKNPLPNIFPADRLSHSMSLVLRPSSLQFQHRQSEALPRPHNKQPSHHHHHKSGVIRALSQIFPDPSNSPVPKQKQPISPQQHSETTSMHSIPHINSQPTDSHQQTSSQLNNLSFMLHRRGSVIIHNPTDLDASGQTGSEEDRTSLHFPTVSSKADHKPGHPFDEKALGSPAAHTRFDGAATHDGNLPCPPRSSALLERTSPLYHSKSYASTPTANRLSPISFITTQSDSTGSEPQDLSSGLALSQDDHRSLLRRDSRQAESRFVIARAHEPLFQRTQSTRQLIARPPLQRSMSVYNQGSFNVASFQPLQHHPSFPVDDLGRMFISETVEKSTLSRDGLSSSDTTADTVVPLAPRHSPGHTDDQSVRSRPSFSDQSFKRRRPQFDKFNAGHTESTLIGPKPITHSPLGSPPQFQPLFPTQSISSRYPSTQPNLFSTAPYRPLRPTQSLAVSPTTRSDSQFSGRNMSTGHSPNSPHTLTSTRSGKRQRPSPPSLQRRPTVKAGDLHKDIIERASILTSTKSNNRTITDYDIMFSAESSRTMEEPTPNSSNPTRHTPSYLSPIRFTHSSPYRSDQTHQPIGPLSPTLITPHTTHSLNVEDDDGPLPLNESVVAIPPLSSQPHSSDGLSSPKAPSLRADSFNASSGSGFRDSLDTPLHPSIGGEYNPFLSRVQVTPMQHKTPIVSNTWINPTLSPSSTYKDSTPTTSQVSSEGSPVFFRQWTPETQHQSSLSTPLPSRTAQTLPHQRRQITSSLPPISPTGEELGTPGFGFSTPHDGLHTPELLSDSDSDTPAPYSPIKQDRVTSMKKRPRDKKKKPSNDSLLRSAMPVRCNPNQLTIASPEDDIMMSVYGRGSITAGLTPTALRSPNVPDSDIDPDDPFNLPPTMHQPYASFDSWSSPSTFPDESPLHERELASPETLTTTLTTPLKQTGGQAPALKQFDYSSGDSSQRVWGGTTDTLLTKQDLISPESEAHESYFPPTDEQTTPTNEQLGTTPPWKSTNLEDIIKSPEISSPFRTSDITNSAVTEKGVESSNQSTVSSLVRHKESGQKNDICSVSVYVLDLFAIMGNAELLAVMTPLSLSVTFNLISVSTSTSAFVRLFQCAFSFTSLRPLAPSTPPSHSTHLSPLQSPRPSDIPDKAAEMSEADFRVEYPLIFEHSGSFDEDETDMSGFSALSHTLYGDSKKIFVEESAEERERTEAEQKQVELRSKIGGKLAAMLVVSYFRCNYNGLHLSRADVEKADERRRQAVLKEKELHEKKITEMSSSAVSHRTQNTLFAGNILDSPAMDEIASFCSAHDSVGHMPIDSDATPVKSLLDTQPLVGNNFIQNPLSPFQLPTRPDGTLNIPTNRASQRSHTPPPPSSLNPKRIHRRRATVAFVLAEDSPSNVQRPFPPSFPLWKTMKAGAGHKNGSNESSMMGTAISQMSFDRPFQSPGLLDWSLRERRGVDGSANGSLASSFRWDLSFGGQGIVEDGTGKGLPSEKMLDTLRTAHTGPEVGSQTDRRVSEKSRDSRAKTGRRQSGLAGNQVLDVAESKGRITFTPMRSKETLKMENSLLSQTKNHSNLARTAVLPHTAPMEVSLPSTSMTRRTAPVKLNNDTTKPQLDPKVSSAHHIPIMSTLSEDEHTTPLPLPTLQMYDTPLTAEHTHLTDEEFESEWYEDSHLSEEEFITKHHYPNKPIIPLHLLKVAAVHILLCLFS</sequence>
<gene>
    <name evidence="9" type="ORF">BLNAU_8806</name>
</gene>
<evidence type="ECO:0000256" key="4">
    <source>
        <dbReference type="ARBA" id="ARBA00022840"/>
    </source>
</evidence>
<feature type="compositionally biased region" description="Polar residues" evidence="7">
    <location>
        <begin position="713"/>
        <end position="731"/>
    </location>
</feature>
<dbReference type="Proteomes" id="UP001281761">
    <property type="component" value="Unassembled WGS sequence"/>
</dbReference>
<dbReference type="EMBL" id="JARBJD010000058">
    <property type="protein sequence ID" value="KAK2956242.1"/>
    <property type="molecule type" value="Genomic_DNA"/>
</dbReference>
<dbReference type="GO" id="GO:0004674">
    <property type="term" value="F:protein serine/threonine kinase activity"/>
    <property type="evidence" value="ECO:0007669"/>
    <property type="project" value="UniProtKB-EC"/>
</dbReference>
<feature type="region of interest" description="Disordered" evidence="7">
    <location>
        <begin position="327"/>
        <end position="348"/>
    </location>
</feature>
<reference evidence="9 10" key="1">
    <citation type="journal article" date="2022" name="bioRxiv">
        <title>Genomics of Preaxostyla Flagellates Illuminates Evolutionary Transitions and the Path Towards Mitochondrial Loss.</title>
        <authorList>
            <person name="Novak L.V.F."/>
            <person name="Treitli S.C."/>
            <person name="Pyrih J."/>
            <person name="Halakuc P."/>
            <person name="Pipaliya S.V."/>
            <person name="Vacek V."/>
            <person name="Brzon O."/>
            <person name="Soukal P."/>
            <person name="Eme L."/>
            <person name="Dacks J.B."/>
            <person name="Karnkowska A."/>
            <person name="Elias M."/>
            <person name="Hampl V."/>
        </authorList>
    </citation>
    <scope>NUCLEOTIDE SEQUENCE [LARGE SCALE GENOMIC DNA]</scope>
    <source>
        <strain evidence="9">NAU3</strain>
        <tissue evidence="9">Gut</tissue>
    </source>
</reference>
<feature type="region of interest" description="Disordered" evidence="7">
    <location>
        <begin position="1024"/>
        <end position="1141"/>
    </location>
</feature>
<feature type="compositionally biased region" description="Polar residues" evidence="7">
    <location>
        <begin position="554"/>
        <end position="597"/>
    </location>
</feature>
<feature type="region of interest" description="Disordered" evidence="7">
    <location>
        <begin position="820"/>
        <end position="993"/>
    </location>
</feature>
<evidence type="ECO:0000256" key="2">
    <source>
        <dbReference type="ARBA" id="ARBA00022741"/>
    </source>
</evidence>
<feature type="compositionally biased region" description="Basic residues" evidence="7">
    <location>
        <begin position="528"/>
        <end position="542"/>
    </location>
</feature>
<feature type="region of interest" description="Disordered" evidence="7">
    <location>
        <begin position="515"/>
        <end position="597"/>
    </location>
</feature>
<dbReference type="PROSITE" id="PS50011">
    <property type="entry name" value="PROTEIN_KINASE_DOM"/>
    <property type="match status" value="1"/>
</dbReference>
<feature type="compositionally biased region" description="Polar residues" evidence="7">
    <location>
        <begin position="1072"/>
        <end position="1082"/>
    </location>
</feature>
<dbReference type="PROSITE" id="PS00107">
    <property type="entry name" value="PROTEIN_KINASE_ATP"/>
    <property type="match status" value="1"/>
</dbReference>
<feature type="compositionally biased region" description="Polar residues" evidence="7">
    <location>
        <begin position="1032"/>
        <end position="1045"/>
    </location>
</feature>
<feature type="region of interest" description="Disordered" evidence="7">
    <location>
        <begin position="663"/>
        <end position="682"/>
    </location>
</feature>
<dbReference type="Pfam" id="PF00069">
    <property type="entry name" value="Pkinase"/>
    <property type="match status" value="1"/>
</dbReference>
<feature type="compositionally biased region" description="Polar residues" evidence="7">
    <location>
        <begin position="1830"/>
        <end position="1841"/>
    </location>
</feature>
<feature type="binding site" evidence="6">
    <location>
        <position position="52"/>
    </location>
    <ligand>
        <name>ATP</name>
        <dbReference type="ChEBI" id="CHEBI:30616"/>
    </ligand>
</feature>